<dbReference type="PROSITE" id="PS51029">
    <property type="entry name" value="MADF"/>
    <property type="match status" value="1"/>
</dbReference>
<organism evidence="3 4">
    <name type="scientific">Cryptolaemus montrouzieri</name>
    <dbReference type="NCBI Taxonomy" id="559131"/>
    <lineage>
        <taxon>Eukaryota</taxon>
        <taxon>Metazoa</taxon>
        <taxon>Ecdysozoa</taxon>
        <taxon>Arthropoda</taxon>
        <taxon>Hexapoda</taxon>
        <taxon>Insecta</taxon>
        <taxon>Pterygota</taxon>
        <taxon>Neoptera</taxon>
        <taxon>Endopterygota</taxon>
        <taxon>Coleoptera</taxon>
        <taxon>Polyphaga</taxon>
        <taxon>Cucujiformia</taxon>
        <taxon>Coccinelloidea</taxon>
        <taxon>Coccinellidae</taxon>
        <taxon>Scymninae</taxon>
        <taxon>Scymnini</taxon>
        <taxon>Cryptolaemus</taxon>
    </lineage>
</organism>
<feature type="compositionally biased region" description="Low complexity" evidence="1">
    <location>
        <begin position="283"/>
        <end position="295"/>
    </location>
</feature>
<dbReference type="InterPro" id="IPR006578">
    <property type="entry name" value="MADF-dom"/>
</dbReference>
<feature type="region of interest" description="Disordered" evidence="1">
    <location>
        <begin position="101"/>
        <end position="121"/>
    </location>
</feature>
<sequence>MEKKLIKAVRKRPMLYDTAHCDYTRGKVKCEKWEEVGKEADFNSGAEAKSVWEKLRHAFRDALRRQQKMIRNGASDESIKLWKYQREMGFLQCFMTRGSKNQDRNLQDDSDTDGTQVSNIDHDDCTVIEEPHTQNIMSDNDYELRDDTHSTNLSIKDITAHISPATLAPSSLQKNTNVILRPHSKIKENNITALMKQNMEILRQISDQRSEERKRILEEIEISKDPLYHFFIFVYETTKKMPPSYQYIVRNEVYHAVSNMEAKLLKLPQIPCNETHGYCESYSSSPYHHSSSNNSTIDASEDNPD</sequence>
<dbReference type="Pfam" id="PF10545">
    <property type="entry name" value="MADF_DNA_bdg"/>
    <property type="match status" value="1"/>
</dbReference>
<dbReference type="SMART" id="SM00595">
    <property type="entry name" value="MADF"/>
    <property type="match status" value="1"/>
</dbReference>
<dbReference type="AlphaFoldDB" id="A0ABD2NWU3"/>
<feature type="domain" description="MADF" evidence="2">
    <location>
        <begin position="4"/>
        <end position="96"/>
    </location>
</feature>
<name>A0ABD2NWU3_9CUCU</name>
<proteinExistence type="predicted"/>
<dbReference type="InterPro" id="IPR039353">
    <property type="entry name" value="TF_Adf1"/>
</dbReference>
<evidence type="ECO:0000259" key="2">
    <source>
        <dbReference type="PROSITE" id="PS51029"/>
    </source>
</evidence>
<accession>A0ABD2NWU3</accession>
<feature type="region of interest" description="Disordered" evidence="1">
    <location>
        <begin position="283"/>
        <end position="305"/>
    </location>
</feature>
<evidence type="ECO:0000256" key="1">
    <source>
        <dbReference type="SAM" id="MobiDB-lite"/>
    </source>
</evidence>
<gene>
    <name evidence="3" type="ORF">HHI36_006268</name>
</gene>
<dbReference type="PANTHER" id="PTHR12243">
    <property type="entry name" value="MADF DOMAIN TRANSCRIPTION FACTOR"/>
    <property type="match status" value="1"/>
</dbReference>
<dbReference type="Proteomes" id="UP001516400">
    <property type="component" value="Unassembled WGS sequence"/>
</dbReference>
<protein>
    <recommendedName>
        <fullName evidence="2">MADF domain-containing protein</fullName>
    </recommendedName>
</protein>
<reference evidence="3 4" key="1">
    <citation type="journal article" date="2021" name="BMC Biol.">
        <title>Horizontally acquired antibacterial genes associated with adaptive radiation of ladybird beetles.</title>
        <authorList>
            <person name="Li H.S."/>
            <person name="Tang X.F."/>
            <person name="Huang Y.H."/>
            <person name="Xu Z.Y."/>
            <person name="Chen M.L."/>
            <person name="Du X.Y."/>
            <person name="Qiu B.Y."/>
            <person name="Chen P.T."/>
            <person name="Zhang W."/>
            <person name="Slipinski A."/>
            <person name="Escalona H.E."/>
            <person name="Waterhouse R.M."/>
            <person name="Zwick A."/>
            <person name="Pang H."/>
        </authorList>
    </citation>
    <scope>NUCLEOTIDE SEQUENCE [LARGE SCALE GENOMIC DNA]</scope>
    <source>
        <strain evidence="3">SYSU2018</strain>
    </source>
</reference>
<keyword evidence="4" id="KW-1185">Reference proteome</keyword>
<dbReference type="EMBL" id="JABFTP020000144">
    <property type="protein sequence ID" value="KAL3283110.1"/>
    <property type="molecule type" value="Genomic_DNA"/>
</dbReference>
<evidence type="ECO:0000313" key="3">
    <source>
        <dbReference type="EMBL" id="KAL3283110.1"/>
    </source>
</evidence>
<evidence type="ECO:0000313" key="4">
    <source>
        <dbReference type="Proteomes" id="UP001516400"/>
    </source>
</evidence>
<comment type="caution">
    <text evidence="3">The sequence shown here is derived from an EMBL/GenBank/DDBJ whole genome shotgun (WGS) entry which is preliminary data.</text>
</comment>
<dbReference type="PANTHER" id="PTHR12243:SF67">
    <property type="entry name" value="COREPRESSOR OF PANGOLIN, ISOFORM A-RELATED"/>
    <property type="match status" value="1"/>
</dbReference>